<proteinExistence type="predicted"/>
<evidence type="ECO:0000313" key="5">
    <source>
        <dbReference type="Proteomes" id="UP000577697"/>
    </source>
</evidence>
<gene>
    <name evidence="2" type="ORF">AA2016_6427</name>
    <name evidence="3" type="ORF">FHS67_005267</name>
</gene>
<keyword evidence="2" id="KW-0614">Plasmid</keyword>
<dbReference type="Proteomes" id="UP000075755">
    <property type="component" value="Plasmid pAA03"/>
</dbReference>
<reference evidence="2 4" key="1">
    <citation type="submission" date="2016-03" db="EMBL/GenBank/DDBJ databases">
        <title>Complete genome of Aminobacter aminovorans KCTC 2477.</title>
        <authorList>
            <person name="Kim K.M."/>
        </authorList>
    </citation>
    <scope>NUCLEOTIDE SEQUENCE [LARGE SCALE GENOMIC DNA]</scope>
    <source>
        <strain evidence="2 4">KCTC 2477</strain>
        <plasmid evidence="2 4">pAA03</plasmid>
    </source>
</reference>
<dbReference type="InterPro" id="IPR042204">
    <property type="entry name" value="2Fe-2S-bd_N"/>
</dbReference>
<accession>A0AAC8YVN5</accession>
<name>A0AAC8YVN5_AMIAI</name>
<dbReference type="KEGG" id="aak:AA2016_6427"/>
<dbReference type="SUPFAM" id="SSF54292">
    <property type="entry name" value="2Fe-2S ferredoxin-like"/>
    <property type="match status" value="1"/>
</dbReference>
<dbReference type="RefSeq" id="WP_067969752.1">
    <property type="nucleotide sequence ID" value="NZ_CP015008.1"/>
</dbReference>
<dbReference type="GO" id="GO:0051536">
    <property type="term" value="F:iron-sulfur cluster binding"/>
    <property type="evidence" value="ECO:0007669"/>
    <property type="project" value="InterPro"/>
</dbReference>
<dbReference type="InterPro" id="IPR036010">
    <property type="entry name" value="2Fe-2S_ferredoxin-like_sf"/>
</dbReference>
<dbReference type="EMBL" id="JACICB010000023">
    <property type="protein sequence ID" value="MBB3708925.1"/>
    <property type="molecule type" value="Genomic_DNA"/>
</dbReference>
<dbReference type="Pfam" id="PF13510">
    <property type="entry name" value="Fer2_4"/>
    <property type="match status" value="1"/>
</dbReference>
<geneLocation type="plasmid" evidence="2 4">
    <name>pAA03</name>
</geneLocation>
<organism evidence="2 4">
    <name type="scientific">Aminobacter aminovorans</name>
    <name type="common">Chelatobacter heintzii</name>
    <dbReference type="NCBI Taxonomy" id="83263"/>
    <lineage>
        <taxon>Bacteria</taxon>
        <taxon>Pseudomonadati</taxon>
        <taxon>Pseudomonadota</taxon>
        <taxon>Alphaproteobacteria</taxon>
        <taxon>Hyphomicrobiales</taxon>
        <taxon>Phyllobacteriaceae</taxon>
        <taxon>Aminobacter</taxon>
    </lineage>
</organism>
<keyword evidence="1" id="KW-0560">Oxidoreductase</keyword>
<dbReference type="GO" id="GO:0016491">
    <property type="term" value="F:oxidoreductase activity"/>
    <property type="evidence" value="ECO:0007669"/>
    <property type="project" value="UniProtKB-KW"/>
</dbReference>
<evidence type="ECO:0000313" key="2">
    <source>
        <dbReference type="EMBL" id="AMS45322.1"/>
    </source>
</evidence>
<evidence type="ECO:0000313" key="4">
    <source>
        <dbReference type="Proteomes" id="UP000075755"/>
    </source>
</evidence>
<evidence type="ECO:0000256" key="1">
    <source>
        <dbReference type="ARBA" id="ARBA00023002"/>
    </source>
</evidence>
<dbReference type="Proteomes" id="UP000577697">
    <property type="component" value="Unassembled WGS sequence"/>
</dbReference>
<dbReference type="AlphaFoldDB" id="A0AAC8YVN5"/>
<dbReference type="Gene3D" id="3.10.20.440">
    <property type="entry name" value="2Fe-2S iron-sulphur cluster binding domain, sarcosine oxidase, alpha subunit, N-terminal domain"/>
    <property type="match status" value="1"/>
</dbReference>
<keyword evidence="5" id="KW-1185">Reference proteome</keyword>
<evidence type="ECO:0000313" key="3">
    <source>
        <dbReference type="EMBL" id="MBB3708925.1"/>
    </source>
</evidence>
<sequence length="97" mass="10353">MFERLERDGAEVSFTFAGQPCSGQEGDSVAAALFGAGVRVFRNTPVSGAERSAFCMIGACFDCLVVIDGVGSRQACLTSLREGMVIERQTGRREPSK</sequence>
<reference evidence="3 5" key="2">
    <citation type="submission" date="2020-08" db="EMBL/GenBank/DDBJ databases">
        <title>Genomic Encyclopedia of Type Strains, Phase IV (KMG-IV): sequencing the most valuable type-strain genomes for metagenomic binning, comparative biology and taxonomic classification.</title>
        <authorList>
            <person name="Goeker M."/>
        </authorList>
    </citation>
    <scope>NUCLEOTIDE SEQUENCE [LARGE SCALE GENOMIC DNA]</scope>
    <source>
        <strain evidence="3 5">DSM 10368</strain>
    </source>
</reference>
<dbReference type="EMBL" id="CP015008">
    <property type="protein sequence ID" value="AMS45322.1"/>
    <property type="molecule type" value="Genomic_DNA"/>
</dbReference>
<protein>
    <submittedName>
        <fullName evidence="3">Molibdopterin-dependent oxidoreductase YjgC</fullName>
    </submittedName>
    <submittedName>
        <fullName evidence="2">SoxA protein</fullName>
    </submittedName>
</protein>